<dbReference type="RefSeq" id="WP_393993979.1">
    <property type="nucleotide sequence ID" value="NZ_JBAFVH010000011.1"/>
</dbReference>
<evidence type="ECO:0000256" key="2">
    <source>
        <dbReference type="ARBA" id="ARBA00023002"/>
    </source>
</evidence>
<dbReference type="Gene3D" id="3.10.450.50">
    <property type="match status" value="1"/>
</dbReference>
<dbReference type="InterPro" id="IPR032710">
    <property type="entry name" value="NTF2-like_dom_sf"/>
</dbReference>
<evidence type="ECO:0000256" key="1">
    <source>
        <dbReference type="ARBA" id="ARBA00009570"/>
    </source>
</evidence>
<dbReference type="GO" id="GO:0008695">
    <property type="term" value="F:3-phenylpropionate dioxygenase activity"/>
    <property type="evidence" value="ECO:0007669"/>
    <property type="project" value="UniProtKB-EC"/>
</dbReference>
<keyword evidence="4" id="KW-1185">Reference proteome</keyword>
<dbReference type="InterPro" id="IPR000391">
    <property type="entry name" value="Rng_hydr_dOase-bsu"/>
</dbReference>
<protein>
    <submittedName>
        <fullName evidence="3">3-phenylpropionate/cinnamic acid dioxygenase subunit beta</fullName>
        <ecNumber evidence="3">1.14.12.19</ecNumber>
    </submittedName>
</protein>
<accession>A0ABW6ZZY2</accession>
<dbReference type="SUPFAM" id="SSF54427">
    <property type="entry name" value="NTF2-like"/>
    <property type="match status" value="1"/>
</dbReference>
<dbReference type="PANTHER" id="PTHR41534">
    <property type="entry name" value="BLR3401 PROTEIN"/>
    <property type="match status" value="1"/>
</dbReference>
<reference evidence="3 4" key="1">
    <citation type="submission" date="2024-02" db="EMBL/GenBank/DDBJ databases">
        <title>Expansion and revision of Xanthobacter and proposal of Roseixanthobacter gen. nov.</title>
        <authorList>
            <person name="Soltysiak M.P.M."/>
            <person name="Jalihal A."/>
            <person name="Ory A."/>
            <person name="Chrisophersen C."/>
            <person name="Lee A.D."/>
            <person name="Boulton J."/>
            <person name="Springer M."/>
        </authorList>
    </citation>
    <scope>NUCLEOTIDE SEQUENCE [LARGE SCALE GENOMIC DNA]</scope>
    <source>
        <strain evidence="3 4">23A</strain>
    </source>
</reference>
<dbReference type="NCBIfam" id="NF007479">
    <property type="entry name" value="PRK10069.1"/>
    <property type="match status" value="1"/>
</dbReference>
<comment type="similarity">
    <text evidence="1">Belongs to the bacterial ring-hydroxylating dioxygenase beta subunit family.</text>
</comment>
<sequence>MDTVTRAAPQIARDDAYFRLRAEVEELFYDEAAMLDERRFGEWLDLMHDDIIYFMPLRRNVKFGMHAEREDSRVEEGISWFNEDKWTLQKRVEQILTGVHYAEEPLSRVAHLVTNVQVRGAWPDTAQATEIDTICRFHIYQNRVEHEHYSFVGRRYDRLVRVEGALKIRERRIILDQNVLLAKCLTAFF</sequence>
<keyword evidence="2 3" id="KW-0560">Oxidoreductase</keyword>
<dbReference type="EMBL" id="JBAFVH010000011">
    <property type="protein sequence ID" value="MFG1374324.1"/>
    <property type="molecule type" value="Genomic_DNA"/>
</dbReference>
<dbReference type="PANTHER" id="PTHR41534:SF2">
    <property type="entry name" value="3-PHENYLPROPIONATE_CINNAMIC ACID DIOXYGENASE SUBUNIT BETA"/>
    <property type="match status" value="1"/>
</dbReference>
<proteinExistence type="inferred from homology"/>
<organism evidence="3 4">
    <name type="scientific">Xanthobacter oligotrophicus</name>
    <dbReference type="NCBI Taxonomy" id="2607286"/>
    <lineage>
        <taxon>Bacteria</taxon>
        <taxon>Pseudomonadati</taxon>
        <taxon>Pseudomonadota</taxon>
        <taxon>Alphaproteobacteria</taxon>
        <taxon>Hyphomicrobiales</taxon>
        <taxon>Xanthobacteraceae</taxon>
        <taxon>Xanthobacter</taxon>
    </lineage>
</organism>
<comment type="caution">
    <text evidence="3">The sequence shown here is derived from an EMBL/GenBank/DDBJ whole genome shotgun (WGS) entry which is preliminary data.</text>
</comment>
<dbReference type="Pfam" id="PF00866">
    <property type="entry name" value="Ring_hydroxyl_B"/>
    <property type="match status" value="1"/>
</dbReference>
<dbReference type="CDD" id="cd00667">
    <property type="entry name" value="ring_hydroxylating_dioxygenases_beta"/>
    <property type="match status" value="1"/>
</dbReference>
<dbReference type="EC" id="1.14.12.19" evidence="3"/>
<gene>
    <name evidence="3" type="ORF">V5F32_19265</name>
</gene>
<name>A0ABW6ZZY2_9HYPH</name>
<dbReference type="Proteomes" id="UP001604002">
    <property type="component" value="Unassembled WGS sequence"/>
</dbReference>
<keyword evidence="3" id="KW-0223">Dioxygenase</keyword>
<evidence type="ECO:0000313" key="4">
    <source>
        <dbReference type="Proteomes" id="UP001604002"/>
    </source>
</evidence>
<evidence type="ECO:0000313" key="3">
    <source>
        <dbReference type="EMBL" id="MFG1374324.1"/>
    </source>
</evidence>